<name>A0A0W8D807_PHYNI</name>
<feature type="region of interest" description="Disordered" evidence="5">
    <location>
        <begin position="166"/>
        <end position="258"/>
    </location>
</feature>
<gene>
    <name evidence="7" type="ORF">AM588_10003674</name>
</gene>
<evidence type="ECO:0000256" key="1">
    <source>
        <dbReference type="ARBA" id="ARBA00022723"/>
    </source>
</evidence>
<keyword evidence="1" id="KW-0479">Metal-binding</keyword>
<reference evidence="7 8" key="1">
    <citation type="submission" date="2015-11" db="EMBL/GenBank/DDBJ databases">
        <title>Genomes and virulence difference between two physiological races of Phytophthora nicotianae.</title>
        <authorList>
            <person name="Liu H."/>
            <person name="Ma X."/>
            <person name="Yu H."/>
            <person name="Fang D."/>
            <person name="Li Y."/>
            <person name="Wang X."/>
            <person name="Wang W."/>
            <person name="Dong Y."/>
            <person name="Xiao B."/>
        </authorList>
    </citation>
    <scope>NUCLEOTIDE SEQUENCE [LARGE SCALE GENOMIC DNA]</scope>
    <source>
        <strain evidence="8">race 1</strain>
    </source>
</reference>
<proteinExistence type="predicted"/>
<sequence>MARTRKQEAAIEEWSCPLCTLLNAAAEDRCAACDNARPPVHQLRNSQSTEPSTASATASEVQFVYRPSADKEIPEDQFVDLSSSPLERKPSYTIDDDLENPYADLSQYDAYDAPNEVAGADLDYVEDISDNEFKEFEHFVCMEDLRRDYGCRINYKKMFAGQRSRKSYADRLATRQAESRKRKRNAARKEAGEAPKSYRRGGKAGKSGKKRKATGSPRRGGTKYPRGKRARKTGASARRASSATTSSPGINHYDDSAADFGENLNTMAWEGVGSAGYL</sequence>
<feature type="compositionally biased region" description="Low complexity" evidence="5">
    <location>
        <begin position="46"/>
        <end position="59"/>
    </location>
</feature>
<feature type="compositionally biased region" description="Basic residues" evidence="5">
    <location>
        <begin position="197"/>
        <end position="213"/>
    </location>
</feature>
<feature type="compositionally biased region" description="Low complexity" evidence="5">
    <location>
        <begin position="233"/>
        <end position="247"/>
    </location>
</feature>
<evidence type="ECO:0000313" key="7">
    <source>
        <dbReference type="EMBL" id="KUF92497.1"/>
    </source>
</evidence>
<keyword evidence="2 4" id="KW-0863">Zinc-finger</keyword>
<dbReference type="GO" id="GO:0008270">
    <property type="term" value="F:zinc ion binding"/>
    <property type="evidence" value="ECO:0007669"/>
    <property type="project" value="UniProtKB-KW"/>
</dbReference>
<dbReference type="SUPFAM" id="SSF90209">
    <property type="entry name" value="Ran binding protein zinc finger-like"/>
    <property type="match status" value="1"/>
</dbReference>
<evidence type="ECO:0000256" key="3">
    <source>
        <dbReference type="ARBA" id="ARBA00022833"/>
    </source>
</evidence>
<organism evidence="7 8">
    <name type="scientific">Phytophthora nicotianae</name>
    <name type="common">Potato buckeye rot agent</name>
    <name type="synonym">Phytophthora parasitica</name>
    <dbReference type="NCBI Taxonomy" id="4792"/>
    <lineage>
        <taxon>Eukaryota</taxon>
        <taxon>Sar</taxon>
        <taxon>Stramenopiles</taxon>
        <taxon>Oomycota</taxon>
        <taxon>Peronosporomycetes</taxon>
        <taxon>Peronosporales</taxon>
        <taxon>Peronosporaceae</taxon>
        <taxon>Phytophthora</taxon>
    </lineage>
</organism>
<evidence type="ECO:0000259" key="6">
    <source>
        <dbReference type="PROSITE" id="PS50199"/>
    </source>
</evidence>
<dbReference type="InterPro" id="IPR001876">
    <property type="entry name" value="Znf_RanBP2"/>
</dbReference>
<dbReference type="InterPro" id="IPR036443">
    <property type="entry name" value="Znf_RanBP2_sf"/>
</dbReference>
<feature type="domain" description="RanBP2-type" evidence="6">
    <location>
        <begin position="7"/>
        <end position="39"/>
    </location>
</feature>
<dbReference type="EMBL" id="LNFP01000464">
    <property type="protein sequence ID" value="KUF92497.1"/>
    <property type="molecule type" value="Genomic_DNA"/>
</dbReference>
<dbReference type="PROSITE" id="PS50199">
    <property type="entry name" value="ZF_RANBP2_2"/>
    <property type="match status" value="1"/>
</dbReference>
<dbReference type="PROSITE" id="PS01358">
    <property type="entry name" value="ZF_RANBP2_1"/>
    <property type="match status" value="1"/>
</dbReference>
<dbReference type="SMART" id="SM00547">
    <property type="entry name" value="ZnF_RBZ"/>
    <property type="match status" value="1"/>
</dbReference>
<evidence type="ECO:0000256" key="4">
    <source>
        <dbReference type="PROSITE-ProRule" id="PRU00322"/>
    </source>
</evidence>
<dbReference type="SMR" id="A0A0W8D807"/>
<keyword evidence="3" id="KW-0862">Zinc</keyword>
<dbReference type="AlphaFoldDB" id="A0A0W8D807"/>
<evidence type="ECO:0000313" key="8">
    <source>
        <dbReference type="Proteomes" id="UP000054636"/>
    </source>
</evidence>
<feature type="compositionally biased region" description="Basic and acidic residues" evidence="5">
    <location>
        <begin position="167"/>
        <end position="179"/>
    </location>
</feature>
<dbReference type="Gene3D" id="2.30.30.380">
    <property type="entry name" value="Zn-finger domain of Sec23/24"/>
    <property type="match status" value="1"/>
</dbReference>
<comment type="caution">
    <text evidence="7">The sequence shown here is derived from an EMBL/GenBank/DDBJ whole genome shotgun (WGS) entry which is preliminary data.</text>
</comment>
<evidence type="ECO:0000256" key="2">
    <source>
        <dbReference type="ARBA" id="ARBA00022771"/>
    </source>
</evidence>
<dbReference type="Proteomes" id="UP000054636">
    <property type="component" value="Unassembled WGS sequence"/>
</dbReference>
<protein>
    <submittedName>
        <fullName evidence="7">DNA topoisomerase 2</fullName>
    </submittedName>
</protein>
<feature type="region of interest" description="Disordered" evidence="5">
    <location>
        <begin position="39"/>
        <end position="60"/>
    </location>
</feature>
<evidence type="ECO:0000256" key="5">
    <source>
        <dbReference type="SAM" id="MobiDB-lite"/>
    </source>
</evidence>
<accession>A0A0W8D807</accession>